<keyword evidence="3" id="KW-1185">Reference proteome</keyword>
<dbReference type="AlphaFoldDB" id="A0A9P0BJ08"/>
<evidence type="ECO:0000313" key="3">
    <source>
        <dbReference type="Proteomes" id="UP001154078"/>
    </source>
</evidence>
<feature type="compositionally biased region" description="Polar residues" evidence="1">
    <location>
        <begin position="1"/>
        <end position="11"/>
    </location>
</feature>
<accession>A0A9P0BJ08</accession>
<feature type="region of interest" description="Disordered" evidence="1">
    <location>
        <begin position="1"/>
        <end position="25"/>
    </location>
</feature>
<proteinExistence type="predicted"/>
<reference evidence="2" key="1">
    <citation type="submission" date="2021-12" db="EMBL/GenBank/DDBJ databases">
        <authorList>
            <person name="King R."/>
        </authorList>
    </citation>
    <scope>NUCLEOTIDE SEQUENCE</scope>
</reference>
<evidence type="ECO:0000256" key="1">
    <source>
        <dbReference type="SAM" id="MobiDB-lite"/>
    </source>
</evidence>
<sequence length="153" mass="17127">MIQDRQSAQKNQKMKRKATEKEDPRIEEAFKILQQPIQEDSSTLYAKYLADQLNKLNPKTIVIHKINNIIFEATIETYGTIPSTPSLISSLFASPTNTSLSSPASPPPISIEVLDTSNVITEVPQIHASANENSQLTENVIEDLQEFVYMVQP</sequence>
<dbReference type="OrthoDB" id="7408914at2759"/>
<protein>
    <submittedName>
        <fullName evidence="2">Uncharacterized protein</fullName>
    </submittedName>
</protein>
<name>A0A9P0BJ08_BRAAE</name>
<dbReference type="EMBL" id="OV121139">
    <property type="protein sequence ID" value="CAH0562967.1"/>
    <property type="molecule type" value="Genomic_DNA"/>
</dbReference>
<gene>
    <name evidence="2" type="ORF">MELIAE_LOCUS11974</name>
</gene>
<organism evidence="2 3">
    <name type="scientific">Brassicogethes aeneus</name>
    <name type="common">Rape pollen beetle</name>
    <name type="synonym">Meligethes aeneus</name>
    <dbReference type="NCBI Taxonomy" id="1431903"/>
    <lineage>
        <taxon>Eukaryota</taxon>
        <taxon>Metazoa</taxon>
        <taxon>Ecdysozoa</taxon>
        <taxon>Arthropoda</taxon>
        <taxon>Hexapoda</taxon>
        <taxon>Insecta</taxon>
        <taxon>Pterygota</taxon>
        <taxon>Neoptera</taxon>
        <taxon>Endopterygota</taxon>
        <taxon>Coleoptera</taxon>
        <taxon>Polyphaga</taxon>
        <taxon>Cucujiformia</taxon>
        <taxon>Nitidulidae</taxon>
        <taxon>Meligethinae</taxon>
        <taxon>Brassicogethes</taxon>
    </lineage>
</organism>
<evidence type="ECO:0000313" key="2">
    <source>
        <dbReference type="EMBL" id="CAH0562967.1"/>
    </source>
</evidence>
<dbReference type="Proteomes" id="UP001154078">
    <property type="component" value="Chromosome 8"/>
</dbReference>